<dbReference type="Pfam" id="PF00106">
    <property type="entry name" value="adh_short"/>
    <property type="match status" value="1"/>
</dbReference>
<keyword evidence="3" id="KW-0560">Oxidoreductase</keyword>
<keyword evidence="7" id="KW-1185">Reference proteome</keyword>
<evidence type="ECO:0000256" key="2">
    <source>
        <dbReference type="ARBA" id="ARBA00022857"/>
    </source>
</evidence>
<evidence type="ECO:0000313" key="7">
    <source>
        <dbReference type="Proteomes" id="UP000289193"/>
    </source>
</evidence>
<keyword evidence="2" id="KW-0521">NADP</keyword>
<dbReference type="EMBL" id="CP031217">
    <property type="protein sequence ID" value="AXH12126.1"/>
    <property type="molecule type" value="Genomic_DNA"/>
</dbReference>
<dbReference type="Proteomes" id="UP000253850">
    <property type="component" value="Chromosome"/>
</dbReference>
<organism evidence="5 7">
    <name type="scientific">Halarcobacter bivalviorum</name>
    <dbReference type="NCBI Taxonomy" id="663364"/>
    <lineage>
        <taxon>Bacteria</taxon>
        <taxon>Pseudomonadati</taxon>
        <taxon>Campylobacterota</taxon>
        <taxon>Epsilonproteobacteria</taxon>
        <taxon>Campylobacterales</taxon>
        <taxon>Arcobacteraceae</taxon>
        <taxon>Halarcobacter</taxon>
    </lineage>
</organism>
<protein>
    <submittedName>
        <fullName evidence="4 5">Short-chain dehydrogenase</fullName>
    </submittedName>
</protein>
<evidence type="ECO:0000313" key="6">
    <source>
        <dbReference type="Proteomes" id="UP000253850"/>
    </source>
</evidence>
<evidence type="ECO:0000256" key="3">
    <source>
        <dbReference type="ARBA" id="ARBA00023002"/>
    </source>
</evidence>
<dbReference type="PANTHER" id="PTHR43391">
    <property type="entry name" value="RETINOL DEHYDROGENASE-RELATED"/>
    <property type="match status" value="1"/>
</dbReference>
<evidence type="ECO:0000256" key="1">
    <source>
        <dbReference type="ARBA" id="ARBA00006484"/>
    </source>
</evidence>
<accession>A0AAX2ABE9</accession>
<comment type="similarity">
    <text evidence="1">Belongs to the short-chain dehydrogenases/reductases (SDR) family.</text>
</comment>
<dbReference type="Proteomes" id="UP000289193">
    <property type="component" value="Unassembled WGS sequence"/>
</dbReference>
<reference evidence="5 7" key="1">
    <citation type="submission" date="2017-10" db="EMBL/GenBank/DDBJ databases">
        <title>Genomics of the genus Arcobacter.</title>
        <authorList>
            <person name="Perez-Cataluna A."/>
            <person name="Figueras M.J."/>
        </authorList>
    </citation>
    <scope>NUCLEOTIDE SEQUENCE [LARGE SCALE GENOMIC DNA]</scope>
    <source>
        <strain evidence="5 7">CECT 7835</strain>
    </source>
</reference>
<dbReference type="InterPro" id="IPR036291">
    <property type="entry name" value="NAD(P)-bd_dom_sf"/>
</dbReference>
<dbReference type="InterPro" id="IPR002347">
    <property type="entry name" value="SDR_fam"/>
</dbReference>
<dbReference type="PANTHER" id="PTHR43391:SF14">
    <property type="entry name" value="DEHYDROGENASE_REDUCTASE SDR FAMILY PROTEIN 7-LIKE"/>
    <property type="match status" value="1"/>
</dbReference>
<gene>
    <name evidence="4" type="ORF">ABIV_1123</name>
    <name evidence="5" type="ORF">CRV05_02380</name>
</gene>
<dbReference type="SUPFAM" id="SSF51735">
    <property type="entry name" value="NAD(P)-binding Rossmann-fold domains"/>
    <property type="match status" value="1"/>
</dbReference>
<dbReference type="AlphaFoldDB" id="A0AAX2ABE9"/>
<dbReference type="GO" id="GO:0005829">
    <property type="term" value="C:cytosol"/>
    <property type="evidence" value="ECO:0007669"/>
    <property type="project" value="TreeGrafter"/>
</dbReference>
<proteinExistence type="inferred from homology"/>
<dbReference type="PRINTS" id="PR00081">
    <property type="entry name" value="GDHRDH"/>
</dbReference>
<evidence type="ECO:0000313" key="4">
    <source>
        <dbReference type="EMBL" id="AXH12126.1"/>
    </source>
</evidence>
<sequence>METSNKKIWLVGGSSGIGLELSKILLKNSFKLIVSSRETNKNIELLKLKEEYKENLYLLDFDVSNNEDTNKKVKEAWEAFDGLDIWFYNAGAYEVMDMKAWDYNKFAQMNSINYLGAVNIMTEVSKYFLQQKRGKWVWNLSLSTYFGLPKGGGYSAPKTALLNLAQSIYPELKQENIDLQIINHGFVKTRLTSKNSFEMPQLMEADFAAQEIYKAIVKDNSFEIRFPTKLRLFLQFLSIIPYKFSLAITKRMLK</sequence>
<name>A0AAX2ABE9_9BACT</name>
<reference evidence="4 6" key="2">
    <citation type="submission" date="2018-07" db="EMBL/GenBank/DDBJ databases">
        <title>Complete genome of the Arcobacter bivalviorum type strain LMG 26154.</title>
        <authorList>
            <person name="Miller W.G."/>
            <person name="Yee E."/>
            <person name="Bono J.L."/>
        </authorList>
    </citation>
    <scope>NUCLEOTIDE SEQUENCE [LARGE SCALE GENOMIC DNA]</scope>
    <source>
        <strain evidence="4 6">LMG 26154</strain>
    </source>
</reference>
<dbReference type="Gene3D" id="3.40.50.720">
    <property type="entry name" value="NAD(P)-binding Rossmann-like Domain"/>
    <property type="match status" value="1"/>
</dbReference>
<dbReference type="GO" id="GO:0016491">
    <property type="term" value="F:oxidoreductase activity"/>
    <property type="evidence" value="ECO:0007669"/>
    <property type="project" value="UniProtKB-KW"/>
</dbReference>
<dbReference type="KEGG" id="hbv:ABIV_1123"/>
<dbReference type="RefSeq" id="WP_114838969.1">
    <property type="nucleotide sequence ID" value="NZ_CP031217.1"/>
</dbReference>
<evidence type="ECO:0000313" key="5">
    <source>
        <dbReference type="EMBL" id="RXK11235.1"/>
    </source>
</evidence>
<dbReference type="EMBL" id="PDKM01000001">
    <property type="protein sequence ID" value="RXK11235.1"/>
    <property type="molecule type" value="Genomic_DNA"/>
</dbReference>